<dbReference type="Gramene" id="TraesPARA_EIv1.0_0800550.1">
    <property type="protein sequence ID" value="TraesPARA_EIv1.0_0800550.1.CDS1"/>
    <property type="gene ID" value="TraesPARA_EIv1.0_0800550"/>
</dbReference>
<dbReference type="Gramene" id="TraesSYM3A03G01376980.1">
    <property type="protein sequence ID" value="TraesSYM3A03G01376980.1.CDS1"/>
    <property type="gene ID" value="TraesSYM3A03G01376980"/>
</dbReference>
<evidence type="ECO:0000256" key="1">
    <source>
        <dbReference type="SAM" id="MobiDB-lite"/>
    </source>
</evidence>
<dbReference type="Gramene" id="TraesRN3A0100317600.1">
    <property type="protein sequence ID" value="TraesRN3A0100317600.1"/>
    <property type="gene ID" value="TraesRN3A0100317600"/>
</dbReference>
<feature type="region of interest" description="Disordered" evidence="1">
    <location>
        <begin position="51"/>
        <end position="73"/>
    </location>
</feature>
<dbReference type="Gramene" id="TraesWEE_scaffold_031887_01G000100.1">
    <property type="protein sequence ID" value="TraesWEE_scaffold_031887_01G000100.1"/>
    <property type="gene ID" value="TraesWEE_scaffold_031887_01G000100"/>
</dbReference>
<dbReference type="Gramene" id="TraesCS3A03G0313900.1">
    <property type="protein sequence ID" value="TraesCS3A03G0313900.1.CDS1"/>
    <property type="gene ID" value="TraesCS3A03G0313900"/>
</dbReference>
<dbReference type="Gramene" id="TraesNOR3A03G01375630.1">
    <property type="protein sequence ID" value="TraesNOR3A03G01375630.1.CDS1"/>
    <property type="gene ID" value="TraesNOR3A03G01375630"/>
</dbReference>
<dbReference type="Gramene" id="TraesARI3A03G01375500.1">
    <property type="protein sequence ID" value="TraesARI3A03G01375500.1.CDS1"/>
    <property type="gene ID" value="TraesARI3A03G01375500"/>
</dbReference>
<dbReference type="Gramene" id="TraesCLE_scaffold_056907_01G000200.1">
    <property type="protein sequence ID" value="TraesCLE_scaffold_056907_01G000200.1"/>
    <property type="gene ID" value="TraesCLE_scaffold_056907_01G000200"/>
</dbReference>
<keyword evidence="3" id="KW-1185">Reference proteome</keyword>
<dbReference type="Gramene" id="TraesJAG3A03G01364800.1">
    <property type="protein sequence ID" value="TraesJAG3A03G01364800.1.CDS1"/>
    <property type="gene ID" value="TraesJAG3A03G01364800"/>
</dbReference>
<dbReference type="EnsemblPlants" id="TraesCS3A02G136000.1">
    <property type="protein sequence ID" value="TraesCS3A02G136000.1.cds1"/>
    <property type="gene ID" value="TraesCS3A02G136000"/>
</dbReference>
<dbReference type="Gramene" id="TraesROB_scaffold_033042_01G000200.1">
    <property type="protein sequence ID" value="TraesROB_scaffold_033042_01G000200.1"/>
    <property type="gene ID" value="TraesROB_scaffold_033042_01G000200"/>
</dbReference>
<dbReference type="Proteomes" id="UP000019116">
    <property type="component" value="Chromosome 3A"/>
</dbReference>
<dbReference type="Gramene" id="TraesLAC3A03G01299360.1">
    <property type="protein sequence ID" value="TraesLAC3A03G01299360.1.CDS1"/>
    <property type="gene ID" value="TraesLAC3A03G01299360"/>
</dbReference>
<reference evidence="2" key="2">
    <citation type="submission" date="2018-10" db="UniProtKB">
        <authorList>
            <consortium name="EnsemblPlants"/>
        </authorList>
    </citation>
    <scope>IDENTIFICATION</scope>
</reference>
<reference evidence="2" key="1">
    <citation type="submission" date="2018-08" db="EMBL/GenBank/DDBJ databases">
        <authorList>
            <person name="Rossello M."/>
        </authorList>
    </citation>
    <scope>NUCLEOTIDE SEQUENCE [LARGE SCALE GENOMIC DNA]</scope>
    <source>
        <strain evidence="2">cv. Chinese Spring</strain>
    </source>
</reference>
<dbReference type="Gramene" id="TraesSTA3A03G01347000.1">
    <property type="protein sequence ID" value="TraesSTA3A03G01347000.1.CDS1"/>
    <property type="gene ID" value="TraesSTA3A03G01347000"/>
</dbReference>
<dbReference type="Gramene" id="TraesMAC3A03G01353770.1">
    <property type="protein sequence ID" value="TraesMAC3A03G01353770.1.CDS1"/>
    <property type="gene ID" value="TraesMAC3A03G01353770"/>
</dbReference>
<dbReference type="Gramene" id="TraesLDM3A03G01358010.1">
    <property type="protein sequence ID" value="TraesLDM3A03G01358010.1.CDS1"/>
    <property type="gene ID" value="TraesLDM3A03G01358010"/>
</dbReference>
<feature type="region of interest" description="Disordered" evidence="1">
    <location>
        <begin position="1"/>
        <end position="36"/>
    </location>
</feature>
<feature type="compositionally biased region" description="Basic and acidic residues" evidence="1">
    <location>
        <begin position="56"/>
        <end position="67"/>
    </location>
</feature>
<evidence type="ECO:0000313" key="2">
    <source>
        <dbReference type="EnsemblPlants" id="TraesCS3A02G136000.1.cds1"/>
    </source>
</evidence>
<dbReference type="Gramene" id="TraesCAD_scaffold_022077_01G000200.1">
    <property type="protein sequence ID" value="TraesCAD_scaffold_022077_01G000200.1"/>
    <property type="gene ID" value="TraesCAD_scaffold_022077_01G000200"/>
</dbReference>
<name>A0A3B6EGP2_WHEAT</name>
<organism evidence="2">
    <name type="scientific">Triticum aestivum</name>
    <name type="common">Wheat</name>
    <dbReference type="NCBI Taxonomy" id="4565"/>
    <lineage>
        <taxon>Eukaryota</taxon>
        <taxon>Viridiplantae</taxon>
        <taxon>Streptophyta</taxon>
        <taxon>Embryophyta</taxon>
        <taxon>Tracheophyta</taxon>
        <taxon>Spermatophyta</taxon>
        <taxon>Magnoliopsida</taxon>
        <taxon>Liliopsida</taxon>
        <taxon>Poales</taxon>
        <taxon>Poaceae</taxon>
        <taxon>BOP clade</taxon>
        <taxon>Pooideae</taxon>
        <taxon>Triticodae</taxon>
        <taxon>Triticeae</taxon>
        <taxon>Triticinae</taxon>
        <taxon>Triticum</taxon>
    </lineage>
</organism>
<feature type="compositionally biased region" description="Basic and acidic residues" evidence="1">
    <location>
        <begin position="1"/>
        <end position="10"/>
    </location>
</feature>
<accession>A0A3B6EGP2</accession>
<dbReference type="Gramene" id="TraesCS3A02G136000.1">
    <property type="protein sequence ID" value="TraesCS3A02G136000.1.cds1"/>
    <property type="gene ID" value="TraesCS3A02G136000"/>
</dbReference>
<protein>
    <submittedName>
        <fullName evidence="2">Uncharacterized protein</fullName>
    </submittedName>
</protein>
<evidence type="ECO:0000313" key="3">
    <source>
        <dbReference type="Proteomes" id="UP000019116"/>
    </source>
</evidence>
<sequence>MTQTRRKWDATADSSHNADLQVGGEDTLAEMSPKEEKGVDVVGEWWELVAGAGEGRGSEARRGDRRMPSGGGG</sequence>
<proteinExistence type="predicted"/>
<dbReference type="AlphaFoldDB" id="A0A3B6EGP2"/>
<dbReference type="Gramene" id="TraesJUL3A03G01367250.1">
    <property type="protein sequence ID" value="TraesJUL3A03G01367250.1.CDS1"/>
    <property type="gene ID" value="TraesJUL3A03G01367250"/>
</dbReference>